<keyword evidence="1" id="KW-0732">Signal</keyword>
<reference evidence="2" key="1">
    <citation type="submission" date="2021-07" db="EMBL/GenBank/DDBJ databases">
        <title>Genome Resource of American Ginseng Black Spot Pathogen Alternaria panax.</title>
        <authorList>
            <person name="Qiu C."/>
            <person name="Wang W."/>
            <person name="Liu Z."/>
        </authorList>
    </citation>
    <scope>NUCLEOTIDE SEQUENCE</scope>
    <source>
        <strain evidence="2">BNCC115425</strain>
    </source>
</reference>
<name>A0AAD4FAU4_9PLEO</name>
<comment type="caution">
    <text evidence="2">The sequence shown here is derived from an EMBL/GenBank/DDBJ whole genome shotgun (WGS) entry which is preliminary data.</text>
</comment>
<feature type="chain" id="PRO_5042216923" evidence="1">
    <location>
        <begin position="22"/>
        <end position="247"/>
    </location>
</feature>
<gene>
    <name evidence="2" type="ORF">G6011_02772</name>
</gene>
<evidence type="ECO:0000313" key="3">
    <source>
        <dbReference type="Proteomes" id="UP001199106"/>
    </source>
</evidence>
<dbReference type="EMBL" id="JAANER010000009">
    <property type="protein sequence ID" value="KAG9186216.1"/>
    <property type="molecule type" value="Genomic_DNA"/>
</dbReference>
<evidence type="ECO:0000256" key="1">
    <source>
        <dbReference type="SAM" id="SignalP"/>
    </source>
</evidence>
<organism evidence="2 3">
    <name type="scientific">Alternaria panax</name>
    <dbReference type="NCBI Taxonomy" id="48097"/>
    <lineage>
        <taxon>Eukaryota</taxon>
        <taxon>Fungi</taxon>
        <taxon>Dikarya</taxon>
        <taxon>Ascomycota</taxon>
        <taxon>Pezizomycotina</taxon>
        <taxon>Dothideomycetes</taxon>
        <taxon>Pleosporomycetidae</taxon>
        <taxon>Pleosporales</taxon>
        <taxon>Pleosporineae</taxon>
        <taxon>Pleosporaceae</taxon>
        <taxon>Alternaria</taxon>
        <taxon>Alternaria sect. Panax</taxon>
    </lineage>
</organism>
<dbReference type="AlphaFoldDB" id="A0AAD4FAU4"/>
<accession>A0AAD4FAU4</accession>
<protein>
    <submittedName>
        <fullName evidence="2">Uncharacterized protein</fullName>
    </submittedName>
</protein>
<sequence>MASTMILSLLILLASAVSASAHSTQDECQRKLGAKGVRVRIPPNFITADHGHHGRPWPVPPVGFYFKPWSMILASNPQYAAMRNVQYDPTPIDASDPSGLVNDLFSFQFPGNDSIITTYGVDTPHPYSPAVLDYAGTGILVGATSQYIILVWGCDANKVPYYASYSTAAEFTDTPPGIDLMSTSDKGPDQGTINAVVKALKNLGSDEITTYAEAMERMVQDGGRRGMPRATCDNYCKSNQGLIGIIG</sequence>
<proteinExistence type="predicted"/>
<dbReference type="Proteomes" id="UP001199106">
    <property type="component" value="Unassembled WGS sequence"/>
</dbReference>
<feature type="signal peptide" evidence="1">
    <location>
        <begin position="1"/>
        <end position="21"/>
    </location>
</feature>
<keyword evidence="3" id="KW-1185">Reference proteome</keyword>
<evidence type="ECO:0000313" key="2">
    <source>
        <dbReference type="EMBL" id="KAG9186216.1"/>
    </source>
</evidence>